<dbReference type="EnsemblPlants" id="Pp3c12_660V3.2">
    <property type="protein sequence ID" value="Pp3c12_660V3.2"/>
    <property type="gene ID" value="Pp3c12_660"/>
</dbReference>
<dbReference type="Gramene" id="Pp3c12_660V3.1">
    <property type="protein sequence ID" value="Pp3c12_660V3.1"/>
    <property type="gene ID" value="Pp3c12_660"/>
</dbReference>
<keyword evidence="1" id="KW-0472">Membrane</keyword>
<dbReference type="OrthoDB" id="785314at2759"/>
<reference evidence="4 6" key="1">
    <citation type="journal article" date="2008" name="Science">
        <title>The Physcomitrella genome reveals evolutionary insights into the conquest of land by plants.</title>
        <authorList>
            <person name="Rensing S."/>
            <person name="Lang D."/>
            <person name="Zimmer A."/>
            <person name="Terry A."/>
            <person name="Salamov A."/>
            <person name="Shapiro H."/>
            <person name="Nishiyama T."/>
            <person name="Perroud P.-F."/>
            <person name="Lindquist E."/>
            <person name="Kamisugi Y."/>
            <person name="Tanahashi T."/>
            <person name="Sakakibara K."/>
            <person name="Fujita T."/>
            <person name="Oishi K."/>
            <person name="Shin-I T."/>
            <person name="Kuroki Y."/>
            <person name="Toyoda A."/>
            <person name="Suzuki Y."/>
            <person name="Hashimoto A."/>
            <person name="Yamaguchi K."/>
            <person name="Sugano A."/>
            <person name="Kohara Y."/>
            <person name="Fujiyama A."/>
            <person name="Anterola A."/>
            <person name="Aoki S."/>
            <person name="Ashton N."/>
            <person name="Barbazuk W.B."/>
            <person name="Barker E."/>
            <person name="Bennetzen J."/>
            <person name="Bezanilla M."/>
            <person name="Blankenship R."/>
            <person name="Cho S.H."/>
            <person name="Dutcher S."/>
            <person name="Estelle M."/>
            <person name="Fawcett J.A."/>
            <person name="Gundlach H."/>
            <person name="Hanada K."/>
            <person name="Heyl A."/>
            <person name="Hicks K.A."/>
            <person name="Hugh J."/>
            <person name="Lohr M."/>
            <person name="Mayer K."/>
            <person name="Melkozernov A."/>
            <person name="Murata T."/>
            <person name="Nelson D."/>
            <person name="Pils B."/>
            <person name="Prigge M."/>
            <person name="Reiss B."/>
            <person name="Renner T."/>
            <person name="Rombauts S."/>
            <person name="Rushton P."/>
            <person name="Sanderfoot A."/>
            <person name="Schween G."/>
            <person name="Shiu S.-H."/>
            <person name="Stueber K."/>
            <person name="Theodoulou F.L."/>
            <person name="Tu H."/>
            <person name="Van de Peer Y."/>
            <person name="Verrier P.J."/>
            <person name="Waters E."/>
            <person name="Wood A."/>
            <person name="Yang L."/>
            <person name="Cove D."/>
            <person name="Cuming A."/>
            <person name="Hasebe M."/>
            <person name="Lucas S."/>
            <person name="Mishler D.B."/>
            <person name="Reski R."/>
            <person name="Grigoriev I."/>
            <person name="Quatrano R.S."/>
            <person name="Boore J.L."/>
        </authorList>
    </citation>
    <scope>NUCLEOTIDE SEQUENCE [LARGE SCALE GENOMIC DNA]</scope>
    <source>
        <strain evidence="5 6">cv. Gransden 2004</strain>
    </source>
</reference>
<keyword evidence="1" id="KW-1133">Transmembrane helix</keyword>
<reference evidence="5" key="3">
    <citation type="submission" date="2020-12" db="UniProtKB">
        <authorList>
            <consortium name="EnsemblPlants"/>
        </authorList>
    </citation>
    <scope>IDENTIFICATION</scope>
</reference>
<evidence type="ECO:0000256" key="1">
    <source>
        <dbReference type="SAM" id="Phobius"/>
    </source>
</evidence>
<sequence>MSATRILFFLAILVCIDRAAAQTTGDDGLVTGDAPVAIKHVNCTLHNSSMISPTLCTYYDKQNMASETGNCQSFLTNWEDAPNPGCCEGFRKIAGFRIACICDATFYPPVTVNFTRQLALPFLCSIVNDLCVECPTYLVSRTEEYPVGGVEKRSVAARVAAIVLGVILSVVLLVGAVALTITELKKQKEEKTAEVFEAAPPGGAF</sequence>
<evidence type="ECO:0000313" key="6">
    <source>
        <dbReference type="Proteomes" id="UP000006727"/>
    </source>
</evidence>
<keyword evidence="1" id="KW-0812">Transmembrane</keyword>
<reference evidence="4 6" key="2">
    <citation type="journal article" date="2018" name="Plant J.">
        <title>The Physcomitrella patens chromosome-scale assembly reveals moss genome structure and evolution.</title>
        <authorList>
            <person name="Lang D."/>
            <person name="Ullrich K.K."/>
            <person name="Murat F."/>
            <person name="Fuchs J."/>
            <person name="Jenkins J."/>
            <person name="Haas F.B."/>
            <person name="Piednoel M."/>
            <person name="Gundlach H."/>
            <person name="Van Bel M."/>
            <person name="Meyberg R."/>
            <person name="Vives C."/>
            <person name="Morata J."/>
            <person name="Symeonidi A."/>
            <person name="Hiss M."/>
            <person name="Muchero W."/>
            <person name="Kamisugi Y."/>
            <person name="Saleh O."/>
            <person name="Blanc G."/>
            <person name="Decker E.L."/>
            <person name="van Gessel N."/>
            <person name="Grimwood J."/>
            <person name="Hayes R.D."/>
            <person name="Graham S.W."/>
            <person name="Gunter L.E."/>
            <person name="McDaniel S.F."/>
            <person name="Hoernstein S.N.W."/>
            <person name="Larsson A."/>
            <person name="Li F.W."/>
            <person name="Perroud P.F."/>
            <person name="Phillips J."/>
            <person name="Ranjan P."/>
            <person name="Rokshar D.S."/>
            <person name="Rothfels C.J."/>
            <person name="Schneider L."/>
            <person name="Shu S."/>
            <person name="Stevenson D.W."/>
            <person name="Thummler F."/>
            <person name="Tillich M."/>
            <person name="Villarreal Aguilar J.C."/>
            <person name="Widiez T."/>
            <person name="Wong G.K."/>
            <person name="Wymore A."/>
            <person name="Zhang Y."/>
            <person name="Zimmer A.D."/>
            <person name="Quatrano R.S."/>
            <person name="Mayer K.F.X."/>
            <person name="Goodstein D."/>
            <person name="Casacuberta J.M."/>
            <person name="Vandepoele K."/>
            <person name="Reski R."/>
            <person name="Cuming A.C."/>
            <person name="Tuskan G.A."/>
            <person name="Maumus F."/>
            <person name="Salse J."/>
            <person name="Schmutz J."/>
            <person name="Rensing S.A."/>
        </authorList>
    </citation>
    <scope>NUCLEOTIDE SEQUENCE [LARGE SCALE GENOMIC DNA]</scope>
    <source>
        <strain evidence="5 6">cv. Gransden 2004</strain>
    </source>
</reference>
<keyword evidence="6" id="KW-1185">Reference proteome</keyword>
<dbReference type="InterPro" id="IPR036312">
    <property type="entry name" value="Bifun_inhib/LTP/seed_sf"/>
</dbReference>
<dbReference type="KEGG" id="ppp:112289288"/>
<dbReference type="Proteomes" id="UP000006727">
    <property type="component" value="Chromosome 12"/>
</dbReference>
<dbReference type="Gene3D" id="1.10.110.10">
    <property type="entry name" value="Plant lipid-transfer and hydrophobic proteins"/>
    <property type="match status" value="1"/>
</dbReference>
<dbReference type="RefSeq" id="XP_024390155.1">
    <property type="nucleotide sequence ID" value="XM_024534387.2"/>
</dbReference>
<dbReference type="SUPFAM" id="SSF47699">
    <property type="entry name" value="Bifunctional inhibitor/lipid-transfer protein/seed storage 2S albumin"/>
    <property type="match status" value="1"/>
</dbReference>
<evidence type="ECO:0000313" key="5">
    <source>
        <dbReference type="EnsemblPlants" id="Pp3c12_660V3.1"/>
    </source>
</evidence>
<dbReference type="InterPro" id="IPR016140">
    <property type="entry name" value="Bifunc_inhib/LTP/seed_store"/>
</dbReference>
<dbReference type="Gramene" id="Pp3c12_660V3.2">
    <property type="protein sequence ID" value="Pp3c12_660V3.2"/>
    <property type="gene ID" value="Pp3c12_660"/>
</dbReference>
<protein>
    <recommendedName>
        <fullName evidence="3">Bifunctional inhibitor/plant lipid transfer protein/seed storage helical domain-containing protein</fullName>
    </recommendedName>
</protein>
<feature type="transmembrane region" description="Helical" evidence="1">
    <location>
        <begin position="159"/>
        <end position="181"/>
    </location>
</feature>
<dbReference type="HOGENOM" id="CLU_1241881_0_0_1"/>
<dbReference type="GeneID" id="112289288"/>
<feature type="chain" id="PRO_5014298013" description="Bifunctional inhibitor/plant lipid transfer protein/seed storage helical domain-containing protein" evidence="2">
    <location>
        <begin position="22"/>
        <end position="205"/>
    </location>
</feature>
<dbReference type="EnsemblPlants" id="Pp3c12_660V3.3">
    <property type="protein sequence ID" value="Pp3c12_660V3.3"/>
    <property type="gene ID" value="Pp3c12_660"/>
</dbReference>
<dbReference type="PaxDb" id="3218-PP1S205_50V6.1"/>
<dbReference type="AlphaFoldDB" id="A9TCS6"/>
<gene>
    <name evidence="5" type="primary">LOC112289288</name>
    <name evidence="4" type="ORF">PHYPA_015664</name>
</gene>
<name>A9TCS6_PHYPA</name>
<dbReference type="EMBL" id="ABEU02000012">
    <property type="protein sequence ID" value="PNR43284.1"/>
    <property type="molecule type" value="Genomic_DNA"/>
</dbReference>
<proteinExistence type="predicted"/>
<keyword evidence="2" id="KW-0732">Signal</keyword>
<evidence type="ECO:0000259" key="3">
    <source>
        <dbReference type="Pfam" id="PF14368"/>
    </source>
</evidence>
<feature type="domain" description="Bifunctional inhibitor/plant lipid transfer protein/seed storage helical" evidence="3">
    <location>
        <begin position="65"/>
        <end position="134"/>
    </location>
</feature>
<organism evidence="4">
    <name type="scientific">Physcomitrium patens</name>
    <name type="common">Spreading-leaved earth moss</name>
    <name type="synonym">Physcomitrella patens</name>
    <dbReference type="NCBI Taxonomy" id="3218"/>
    <lineage>
        <taxon>Eukaryota</taxon>
        <taxon>Viridiplantae</taxon>
        <taxon>Streptophyta</taxon>
        <taxon>Embryophyta</taxon>
        <taxon>Bryophyta</taxon>
        <taxon>Bryophytina</taxon>
        <taxon>Bryopsida</taxon>
        <taxon>Funariidae</taxon>
        <taxon>Funariales</taxon>
        <taxon>Funariaceae</taxon>
        <taxon>Physcomitrium</taxon>
    </lineage>
</organism>
<feature type="signal peptide" evidence="2">
    <location>
        <begin position="1"/>
        <end position="21"/>
    </location>
</feature>
<evidence type="ECO:0000313" key="4">
    <source>
        <dbReference type="EMBL" id="PNR43284.1"/>
    </source>
</evidence>
<accession>A9TCS6</accession>
<dbReference type="Pfam" id="PF14368">
    <property type="entry name" value="LTP_2"/>
    <property type="match status" value="1"/>
</dbReference>
<evidence type="ECO:0000256" key="2">
    <source>
        <dbReference type="SAM" id="SignalP"/>
    </source>
</evidence>
<dbReference type="CDD" id="cd00010">
    <property type="entry name" value="AAI_LTSS"/>
    <property type="match status" value="1"/>
</dbReference>
<dbReference type="Gramene" id="Pp3c12_660V3.3">
    <property type="protein sequence ID" value="Pp3c12_660V3.3"/>
    <property type="gene ID" value="Pp3c12_660"/>
</dbReference>
<dbReference type="EnsemblPlants" id="Pp3c12_660V3.1">
    <property type="protein sequence ID" value="Pp3c12_660V3.1"/>
    <property type="gene ID" value="Pp3c12_660"/>
</dbReference>